<dbReference type="InterPro" id="IPR025476">
    <property type="entry name" value="Helitron_helicase-like"/>
</dbReference>
<evidence type="ECO:0000313" key="2">
    <source>
        <dbReference type="EMBL" id="RPA91061.1"/>
    </source>
</evidence>
<dbReference type="STRING" id="1336337.A0A3N4J3C3"/>
<sequence length="96" mass="11161">WAVCDQNKLAWLKRHQSNIRADLYNGLTDVLQQQDINLQEVGKRVVLPSSYVGGDRFMQQLYQDSMALVRHFARPSLFITFTANPKWAEIEQELLP</sequence>
<dbReference type="OrthoDB" id="5418342at2759"/>
<dbReference type="PANTHER" id="PTHR45786:SF74">
    <property type="entry name" value="ATP-DEPENDENT DNA HELICASE"/>
    <property type="match status" value="1"/>
</dbReference>
<feature type="non-terminal residue" evidence="2">
    <location>
        <position position="96"/>
    </location>
</feature>
<name>A0A3N4J3C3_9PEZI</name>
<evidence type="ECO:0000259" key="1">
    <source>
        <dbReference type="Pfam" id="PF14214"/>
    </source>
</evidence>
<organism evidence="2 3">
    <name type="scientific">Choiromyces venosus 120613-1</name>
    <dbReference type="NCBI Taxonomy" id="1336337"/>
    <lineage>
        <taxon>Eukaryota</taxon>
        <taxon>Fungi</taxon>
        <taxon>Dikarya</taxon>
        <taxon>Ascomycota</taxon>
        <taxon>Pezizomycotina</taxon>
        <taxon>Pezizomycetes</taxon>
        <taxon>Pezizales</taxon>
        <taxon>Tuberaceae</taxon>
        <taxon>Choiromyces</taxon>
    </lineage>
</organism>
<dbReference type="EMBL" id="ML120506">
    <property type="protein sequence ID" value="RPA91061.1"/>
    <property type="molecule type" value="Genomic_DNA"/>
</dbReference>
<dbReference type="AlphaFoldDB" id="A0A3N4J3C3"/>
<feature type="domain" description="Helitron helicase-like" evidence="1">
    <location>
        <begin position="1"/>
        <end position="94"/>
    </location>
</feature>
<protein>
    <recommendedName>
        <fullName evidence="1">Helitron helicase-like domain-containing protein</fullName>
    </recommendedName>
</protein>
<evidence type="ECO:0000313" key="3">
    <source>
        <dbReference type="Proteomes" id="UP000276215"/>
    </source>
</evidence>
<feature type="non-terminal residue" evidence="2">
    <location>
        <position position="1"/>
    </location>
</feature>
<gene>
    <name evidence="2" type="ORF">L873DRAFT_1613687</name>
</gene>
<reference evidence="2 3" key="1">
    <citation type="journal article" date="2018" name="Nat. Ecol. Evol.">
        <title>Pezizomycetes genomes reveal the molecular basis of ectomycorrhizal truffle lifestyle.</title>
        <authorList>
            <person name="Murat C."/>
            <person name="Payen T."/>
            <person name="Noel B."/>
            <person name="Kuo A."/>
            <person name="Morin E."/>
            <person name="Chen J."/>
            <person name="Kohler A."/>
            <person name="Krizsan K."/>
            <person name="Balestrini R."/>
            <person name="Da Silva C."/>
            <person name="Montanini B."/>
            <person name="Hainaut M."/>
            <person name="Levati E."/>
            <person name="Barry K.W."/>
            <person name="Belfiori B."/>
            <person name="Cichocki N."/>
            <person name="Clum A."/>
            <person name="Dockter R.B."/>
            <person name="Fauchery L."/>
            <person name="Guy J."/>
            <person name="Iotti M."/>
            <person name="Le Tacon F."/>
            <person name="Lindquist E.A."/>
            <person name="Lipzen A."/>
            <person name="Malagnac F."/>
            <person name="Mello A."/>
            <person name="Molinier V."/>
            <person name="Miyauchi S."/>
            <person name="Poulain J."/>
            <person name="Riccioni C."/>
            <person name="Rubini A."/>
            <person name="Sitrit Y."/>
            <person name="Splivallo R."/>
            <person name="Traeger S."/>
            <person name="Wang M."/>
            <person name="Zifcakova L."/>
            <person name="Wipf D."/>
            <person name="Zambonelli A."/>
            <person name="Paolocci F."/>
            <person name="Nowrousian M."/>
            <person name="Ottonello S."/>
            <person name="Baldrian P."/>
            <person name="Spatafora J.W."/>
            <person name="Henrissat B."/>
            <person name="Nagy L.G."/>
            <person name="Aury J.M."/>
            <person name="Wincker P."/>
            <person name="Grigoriev I.V."/>
            <person name="Bonfante P."/>
            <person name="Martin F.M."/>
        </authorList>
    </citation>
    <scope>NUCLEOTIDE SEQUENCE [LARGE SCALE GENOMIC DNA]</scope>
    <source>
        <strain evidence="2 3">120613-1</strain>
    </source>
</reference>
<dbReference type="Proteomes" id="UP000276215">
    <property type="component" value="Unassembled WGS sequence"/>
</dbReference>
<dbReference type="Pfam" id="PF14214">
    <property type="entry name" value="Helitron_like_N"/>
    <property type="match status" value="1"/>
</dbReference>
<keyword evidence="3" id="KW-1185">Reference proteome</keyword>
<dbReference type="PANTHER" id="PTHR45786">
    <property type="entry name" value="DNA BINDING PROTEIN-LIKE"/>
    <property type="match status" value="1"/>
</dbReference>
<accession>A0A3N4J3C3</accession>
<proteinExistence type="predicted"/>